<reference evidence="1" key="1">
    <citation type="submission" date="2020-05" db="EMBL/GenBank/DDBJ databases">
        <authorList>
            <person name="Chiriac C."/>
            <person name="Salcher M."/>
            <person name="Ghai R."/>
            <person name="Kavagutti S V."/>
        </authorList>
    </citation>
    <scope>NUCLEOTIDE SEQUENCE</scope>
</reference>
<sequence>MKPIKITLANRPAIDAALASANGKAVAHTADAIHVFQLAKQAEEKVLGLLGSKKAAIGTKVFWRSGSVLPNAYKYSRRVTGLYIQRKSKDWWIISAISQDTWAETGKIIIFFTQEQDQIAKEKFANQYHVLTTLTT</sequence>
<accession>A0A6J5QID1</accession>
<protein>
    <submittedName>
        <fullName evidence="1">Uncharacterized protein</fullName>
    </submittedName>
</protein>
<gene>
    <name evidence="1" type="ORF">UFOVP1102_33</name>
    <name evidence="2" type="ORF">UFOVP1463_40</name>
</gene>
<name>A0A6J5QID1_9CAUD</name>
<proteinExistence type="predicted"/>
<dbReference type="EMBL" id="LR797413">
    <property type="protein sequence ID" value="CAB4214344.1"/>
    <property type="molecule type" value="Genomic_DNA"/>
</dbReference>
<organism evidence="1">
    <name type="scientific">uncultured Caudovirales phage</name>
    <dbReference type="NCBI Taxonomy" id="2100421"/>
    <lineage>
        <taxon>Viruses</taxon>
        <taxon>Duplodnaviria</taxon>
        <taxon>Heunggongvirae</taxon>
        <taxon>Uroviricota</taxon>
        <taxon>Caudoviricetes</taxon>
        <taxon>Peduoviridae</taxon>
        <taxon>Maltschvirus</taxon>
        <taxon>Maltschvirus maltsch</taxon>
    </lineage>
</organism>
<evidence type="ECO:0000313" key="1">
    <source>
        <dbReference type="EMBL" id="CAB4184083.1"/>
    </source>
</evidence>
<evidence type="ECO:0000313" key="2">
    <source>
        <dbReference type="EMBL" id="CAB4214344.1"/>
    </source>
</evidence>
<dbReference type="EMBL" id="LR797053">
    <property type="protein sequence ID" value="CAB4184083.1"/>
    <property type="molecule type" value="Genomic_DNA"/>
</dbReference>